<dbReference type="CTD" id="20199145"/>
<name>T1ERE5_HELRO</name>
<gene>
    <name evidence="18" type="primary">20199145</name>
    <name evidence="17" type="ORF">HELRODRAFT_161365</name>
</gene>
<reference evidence="18" key="3">
    <citation type="submission" date="2015-06" db="UniProtKB">
        <authorList>
            <consortium name="EnsemblMetazoa"/>
        </authorList>
    </citation>
    <scope>IDENTIFICATION</scope>
</reference>
<organism evidence="18 19">
    <name type="scientific">Helobdella robusta</name>
    <name type="common">Californian leech</name>
    <dbReference type="NCBI Taxonomy" id="6412"/>
    <lineage>
        <taxon>Eukaryota</taxon>
        <taxon>Metazoa</taxon>
        <taxon>Spiralia</taxon>
        <taxon>Lophotrochozoa</taxon>
        <taxon>Annelida</taxon>
        <taxon>Clitellata</taxon>
        <taxon>Hirudinea</taxon>
        <taxon>Rhynchobdellida</taxon>
        <taxon>Glossiphoniidae</taxon>
        <taxon>Helobdella</taxon>
    </lineage>
</organism>
<keyword evidence="10" id="KW-0472">Membrane</keyword>
<dbReference type="InterPro" id="IPR006212">
    <property type="entry name" value="Furin_repeat"/>
</dbReference>
<evidence type="ECO:0000256" key="11">
    <source>
        <dbReference type="ARBA" id="ARBA00023137"/>
    </source>
</evidence>
<keyword evidence="13" id="KW-0325">Glycoprotein</keyword>
<dbReference type="Gene3D" id="3.80.20.20">
    <property type="entry name" value="Receptor L-domain"/>
    <property type="match status" value="1"/>
</dbReference>
<evidence type="ECO:0000256" key="4">
    <source>
        <dbReference type="ARBA" id="ARBA00022679"/>
    </source>
</evidence>
<dbReference type="OrthoDB" id="5809444at2759"/>
<dbReference type="STRING" id="6412.T1ERE5"/>
<keyword evidence="11" id="KW-0829">Tyrosine-protein kinase</keyword>
<dbReference type="Pfam" id="PF01030">
    <property type="entry name" value="Recep_L_domain"/>
    <property type="match status" value="1"/>
</dbReference>
<evidence type="ECO:0000256" key="13">
    <source>
        <dbReference type="ARBA" id="ARBA00023180"/>
    </source>
</evidence>
<dbReference type="InterPro" id="IPR000494">
    <property type="entry name" value="Rcpt_L-dom"/>
</dbReference>
<dbReference type="SUPFAM" id="SSF57184">
    <property type="entry name" value="Growth factor receptor domain"/>
    <property type="match status" value="1"/>
</dbReference>
<dbReference type="EnsemblMetazoa" id="HelroT161365">
    <property type="protein sequence ID" value="HelroP161365"/>
    <property type="gene ID" value="HelroG161365"/>
</dbReference>
<dbReference type="Gene3D" id="2.60.40.10">
    <property type="entry name" value="Immunoglobulins"/>
    <property type="match status" value="1"/>
</dbReference>
<dbReference type="Proteomes" id="UP000015101">
    <property type="component" value="Unassembled WGS sequence"/>
</dbReference>
<reference evidence="19" key="1">
    <citation type="submission" date="2012-12" db="EMBL/GenBank/DDBJ databases">
        <authorList>
            <person name="Hellsten U."/>
            <person name="Grimwood J."/>
            <person name="Chapman J.A."/>
            <person name="Shapiro H."/>
            <person name="Aerts A."/>
            <person name="Otillar R.P."/>
            <person name="Terry A.Y."/>
            <person name="Boore J.L."/>
            <person name="Simakov O."/>
            <person name="Marletaz F."/>
            <person name="Cho S.-J."/>
            <person name="Edsinger-Gonzales E."/>
            <person name="Havlak P."/>
            <person name="Kuo D.-H."/>
            <person name="Larsson T."/>
            <person name="Lv J."/>
            <person name="Arendt D."/>
            <person name="Savage R."/>
            <person name="Osoegawa K."/>
            <person name="de Jong P."/>
            <person name="Lindberg D.R."/>
            <person name="Seaver E.C."/>
            <person name="Weisblat D.A."/>
            <person name="Putnam N.H."/>
            <person name="Grigoriev I.V."/>
            <person name="Rokhsar D.S."/>
        </authorList>
    </citation>
    <scope>NUCLEOTIDE SEQUENCE</scope>
</reference>
<evidence type="ECO:0000313" key="19">
    <source>
        <dbReference type="Proteomes" id="UP000015101"/>
    </source>
</evidence>
<keyword evidence="19" id="KW-1185">Reference proteome</keyword>
<proteinExistence type="predicted"/>
<dbReference type="eggNOG" id="KOG4258">
    <property type="taxonomic scope" value="Eukaryota"/>
</dbReference>
<keyword evidence="5" id="KW-0812">Transmembrane</keyword>
<evidence type="ECO:0000256" key="10">
    <source>
        <dbReference type="ARBA" id="ARBA00023136"/>
    </source>
</evidence>
<keyword evidence="3" id="KW-0597">Phosphoprotein</keyword>
<evidence type="ECO:0000256" key="6">
    <source>
        <dbReference type="ARBA" id="ARBA00022741"/>
    </source>
</evidence>
<dbReference type="Gene3D" id="2.10.220.10">
    <property type="entry name" value="Hormone Receptor, Insulin-like Growth Factor Receptor 1, Chain A, domain 2"/>
    <property type="match status" value="1"/>
</dbReference>
<dbReference type="EC" id="2.7.10.1" evidence="2"/>
<evidence type="ECO:0000259" key="16">
    <source>
        <dbReference type="Pfam" id="PF01030"/>
    </source>
</evidence>
<evidence type="ECO:0000259" key="15">
    <source>
        <dbReference type="Pfam" id="PF00757"/>
    </source>
</evidence>
<feature type="domain" description="Furin-like cysteine-rich" evidence="15">
    <location>
        <begin position="2"/>
        <end position="92"/>
    </location>
</feature>
<sequence length="355" mass="39959">MNCCHKNCVGGCLNETAASCVGCLRTHLGACVDKCPPGTYDTNDRWCLNETTCAEENGFILGDKCLEDCPAGYANESNFCVYCGDYCFSSCSGREISREEHLEYFKGCTVINGSLKIIIRGGSSVMEALERGLSSVRIITGYLKIFHVTALVNLKFLNKLEVILGTKLLYDRYAIAILGNRDLEQLWEPEGEPLKYSKLVRNEFEKDFKELISLDGSNQMNNKIKIGRGQVMLHYNGKLCLHVIENFVQLLGYNFSTISDIDVSRVSNGDLNSCDKISINVTVKSVEEHLVKLLWNHEKFRDTRQHLGYKIYYKKIKENETITSYSMTDACAHDSKKHGDTEAQTSLYGHPTLTK</sequence>
<dbReference type="InParanoid" id="T1ERE5"/>
<dbReference type="RefSeq" id="XP_009019537.1">
    <property type="nucleotide sequence ID" value="XM_009021289.1"/>
</dbReference>
<evidence type="ECO:0000256" key="7">
    <source>
        <dbReference type="ARBA" id="ARBA00022777"/>
    </source>
</evidence>
<keyword evidence="9" id="KW-1133">Transmembrane helix</keyword>
<dbReference type="EMBL" id="KB096742">
    <property type="protein sequence ID" value="ESO02129.1"/>
    <property type="molecule type" value="Genomic_DNA"/>
</dbReference>
<dbReference type="KEGG" id="hro:HELRODRAFT_161365"/>
<evidence type="ECO:0000256" key="9">
    <source>
        <dbReference type="ARBA" id="ARBA00022989"/>
    </source>
</evidence>
<evidence type="ECO:0000256" key="14">
    <source>
        <dbReference type="ARBA" id="ARBA00051243"/>
    </source>
</evidence>
<dbReference type="Pfam" id="PF00757">
    <property type="entry name" value="Furin-like"/>
    <property type="match status" value="1"/>
</dbReference>
<reference evidence="17 19" key="2">
    <citation type="journal article" date="2013" name="Nature">
        <title>Insights into bilaterian evolution from three spiralian genomes.</title>
        <authorList>
            <person name="Simakov O."/>
            <person name="Marletaz F."/>
            <person name="Cho S.J."/>
            <person name="Edsinger-Gonzales E."/>
            <person name="Havlak P."/>
            <person name="Hellsten U."/>
            <person name="Kuo D.H."/>
            <person name="Larsson T."/>
            <person name="Lv J."/>
            <person name="Arendt D."/>
            <person name="Savage R."/>
            <person name="Osoegawa K."/>
            <person name="de Jong P."/>
            <person name="Grimwood J."/>
            <person name="Chapman J.A."/>
            <person name="Shapiro H."/>
            <person name="Aerts A."/>
            <person name="Otillar R.P."/>
            <person name="Terry A.Y."/>
            <person name="Boore J.L."/>
            <person name="Grigoriev I.V."/>
            <person name="Lindberg D.R."/>
            <person name="Seaver E.C."/>
            <person name="Weisblat D.A."/>
            <person name="Putnam N.H."/>
            <person name="Rokhsar D.S."/>
        </authorList>
    </citation>
    <scope>NUCLEOTIDE SEQUENCE</scope>
</reference>
<keyword evidence="12" id="KW-0675">Receptor</keyword>
<dbReference type="InterPro" id="IPR006211">
    <property type="entry name" value="Furin-like_Cys-rich_dom"/>
</dbReference>
<evidence type="ECO:0000256" key="5">
    <source>
        <dbReference type="ARBA" id="ARBA00022692"/>
    </source>
</evidence>
<dbReference type="GO" id="GO:0016020">
    <property type="term" value="C:membrane"/>
    <property type="evidence" value="ECO:0007669"/>
    <property type="project" value="UniProtKB-SubCell"/>
</dbReference>
<comment type="subcellular location">
    <subcellularLocation>
        <location evidence="1">Membrane</location>
        <topology evidence="1">Single-pass type I membrane protein</topology>
    </subcellularLocation>
</comment>
<dbReference type="AlphaFoldDB" id="T1ERE5"/>
<dbReference type="EMBL" id="AMQM01000801">
    <property type="status" value="NOT_ANNOTATED_CDS"/>
    <property type="molecule type" value="Genomic_DNA"/>
</dbReference>
<protein>
    <recommendedName>
        <fullName evidence="2">receptor protein-tyrosine kinase</fullName>
        <ecNumber evidence="2">2.7.10.1</ecNumber>
    </recommendedName>
</protein>
<keyword evidence="7" id="KW-0418">Kinase</keyword>
<dbReference type="GeneID" id="20199145"/>
<keyword evidence="8" id="KW-0067">ATP-binding</keyword>
<evidence type="ECO:0000313" key="18">
    <source>
        <dbReference type="EnsemblMetazoa" id="HelroP161365"/>
    </source>
</evidence>
<comment type="catalytic activity">
    <reaction evidence="14">
        <text>L-tyrosyl-[protein] + ATP = O-phospho-L-tyrosyl-[protein] + ADP + H(+)</text>
        <dbReference type="Rhea" id="RHEA:10596"/>
        <dbReference type="Rhea" id="RHEA-COMP:10136"/>
        <dbReference type="Rhea" id="RHEA-COMP:20101"/>
        <dbReference type="ChEBI" id="CHEBI:15378"/>
        <dbReference type="ChEBI" id="CHEBI:30616"/>
        <dbReference type="ChEBI" id="CHEBI:46858"/>
        <dbReference type="ChEBI" id="CHEBI:61978"/>
        <dbReference type="ChEBI" id="CHEBI:456216"/>
        <dbReference type="EC" id="2.7.10.1"/>
    </reaction>
</comment>
<keyword evidence="6" id="KW-0547">Nucleotide-binding</keyword>
<dbReference type="GO" id="GO:0004714">
    <property type="term" value="F:transmembrane receptor protein tyrosine kinase activity"/>
    <property type="evidence" value="ECO:0007669"/>
    <property type="project" value="UniProtKB-EC"/>
</dbReference>
<dbReference type="OMA" id="ANESNFC"/>
<dbReference type="HOGENOM" id="CLU_781376_0_0_1"/>
<accession>T1ERE5</accession>
<dbReference type="InterPro" id="IPR013783">
    <property type="entry name" value="Ig-like_fold"/>
</dbReference>
<dbReference type="InterPro" id="IPR036941">
    <property type="entry name" value="Rcpt_L-dom_sf"/>
</dbReference>
<evidence type="ECO:0000256" key="1">
    <source>
        <dbReference type="ARBA" id="ARBA00004479"/>
    </source>
</evidence>
<dbReference type="GO" id="GO:0005524">
    <property type="term" value="F:ATP binding"/>
    <property type="evidence" value="ECO:0007669"/>
    <property type="project" value="UniProtKB-KW"/>
</dbReference>
<dbReference type="InterPro" id="IPR009030">
    <property type="entry name" value="Growth_fac_rcpt_cys_sf"/>
</dbReference>
<keyword evidence="4" id="KW-0808">Transferase</keyword>
<dbReference type="CDD" id="cd00064">
    <property type="entry name" value="FU"/>
    <property type="match status" value="1"/>
</dbReference>
<evidence type="ECO:0000256" key="3">
    <source>
        <dbReference type="ARBA" id="ARBA00022553"/>
    </source>
</evidence>
<evidence type="ECO:0000313" key="17">
    <source>
        <dbReference type="EMBL" id="ESO02129.1"/>
    </source>
</evidence>
<dbReference type="SUPFAM" id="SSF49265">
    <property type="entry name" value="Fibronectin type III"/>
    <property type="match status" value="1"/>
</dbReference>
<dbReference type="InterPro" id="IPR036116">
    <property type="entry name" value="FN3_sf"/>
</dbReference>
<feature type="domain" description="Receptor L-domain" evidence="16">
    <location>
        <begin position="107"/>
        <end position="193"/>
    </location>
</feature>
<evidence type="ECO:0000256" key="2">
    <source>
        <dbReference type="ARBA" id="ARBA00011902"/>
    </source>
</evidence>
<evidence type="ECO:0000256" key="8">
    <source>
        <dbReference type="ARBA" id="ARBA00022840"/>
    </source>
</evidence>
<evidence type="ECO:0000256" key="12">
    <source>
        <dbReference type="ARBA" id="ARBA00023170"/>
    </source>
</evidence>
<dbReference type="SUPFAM" id="SSF52058">
    <property type="entry name" value="L domain-like"/>
    <property type="match status" value="1"/>
</dbReference>